<keyword evidence="10 14" id="KW-0408">Iron</keyword>
<dbReference type="Gene3D" id="1.10.340.30">
    <property type="entry name" value="Hypothetical protein, domain 2"/>
    <property type="match status" value="1"/>
</dbReference>
<proteinExistence type="inferred from homology"/>
<dbReference type="GO" id="GO:0006298">
    <property type="term" value="P:mismatch repair"/>
    <property type="evidence" value="ECO:0007669"/>
    <property type="project" value="TreeGrafter"/>
</dbReference>
<sequence length="356" mass="41264">MKNEKSIFKSALLTWHQFVNKRSMPWKGVKDPYKVWLSEIILQQTRVEQGTKYYHAFLRNFPTINDLASASEDEVLRLWQGLGYYSRARNLHFTANDIVKNYKGQFPQSFIELLKLKGVGTYTAAAIASFVYKEPVAVLDGNVIRVLSRYLGLDIPFDTSKGRKVFENKANELLDKENPDKFNQAIMDFGATVCKPKKPSCEVCPLAINCIAFNELRVSSLPVRKNRVQSRSRYFFAFHIENKKGIVIEQRTDKDIWQGLYQLPLQEVKSYETNLSAQIDRALWSTFQENDINYLSHSTVYKQQLSHQKIHIIFVKIALPHPFNDGLNYTYTRNLTKFALPKIFILYLQGKSLILD</sequence>
<dbReference type="PANTHER" id="PTHR42944">
    <property type="entry name" value="ADENINE DNA GLYCOSYLASE"/>
    <property type="match status" value="1"/>
</dbReference>
<reference evidence="16" key="1">
    <citation type="journal article" date="2012" name="Environ. Microbiol.">
        <title>Genomic content of uncultured Bacteroidetes from contrasting oceanic provinces in the North Atlantic Ocean.</title>
        <authorList>
            <person name="Gomez-Pereira P.R."/>
            <person name="Schuler M."/>
            <person name="Fuchs B.M."/>
            <person name="Bennke C."/>
            <person name="Teeling H."/>
            <person name="Waldmann J."/>
            <person name="Richter M."/>
            <person name="Barbe V."/>
            <person name="Bataille E."/>
            <person name="Glockner F.O."/>
            <person name="Amann R."/>
        </authorList>
    </citation>
    <scope>NUCLEOTIDE SEQUENCE</scope>
</reference>
<keyword evidence="12" id="KW-0234">DNA repair</keyword>
<name>H6RG84_9BACT</name>
<dbReference type="EC" id="3.2.2.31" evidence="4 14"/>
<dbReference type="CDD" id="cd00056">
    <property type="entry name" value="ENDO3c"/>
    <property type="match status" value="1"/>
</dbReference>
<dbReference type="GO" id="GO:0034039">
    <property type="term" value="F:8-oxo-7,8-dihydroguanine DNA N-glycosylase activity"/>
    <property type="evidence" value="ECO:0007669"/>
    <property type="project" value="TreeGrafter"/>
</dbReference>
<dbReference type="FunFam" id="1.10.340.30:FF:000002">
    <property type="entry name" value="Adenine DNA glycosylase"/>
    <property type="match status" value="1"/>
</dbReference>
<dbReference type="Pfam" id="PF00633">
    <property type="entry name" value="HHH"/>
    <property type="match status" value="1"/>
</dbReference>
<dbReference type="Pfam" id="PF14815">
    <property type="entry name" value="NUDIX_4"/>
    <property type="match status" value="1"/>
</dbReference>
<dbReference type="GO" id="GO:0000701">
    <property type="term" value="F:purine-specific mismatch base pair DNA N-glycosylase activity"/>
    <property type="evidence" value="ECO:0007669"/>
    <property type="project" value="UniProtKB-EC"/>
</dbReference>
<organism evidence="16">
    <name type="scientific">uncultured Flavobacteriia bacterium</name>
    <dbReference type="NCBI Taxonomy" id="212695"/>
    <lineage>
        <taxon>Bacteria</taxon>
        <taxon>Pseudomonadati</taxon>
        <taxon>Bacteroidota</taxon>
        <taxon>Flavobacteriia</taxon>
        <taxon>environmental samples</taxon>
    </lineage>
</organism>
<dbReference type="InterPro" id="IPR015797">
    <property type="entry name" value="NUDIX_hydrolase-like_dom_sf"/>
</dbReference>
<evidence type="ECO:0000256" key="4">
    <source>
        <dbReference type="ARBA" id="ARBA00012045"/>
    </source>
</evidence>
<evidence type="ECO:0000256" key="14">
    <source>
        <dbReference type="RuleBase" id="RU365096"/>
    </source>
</evidence>
<dbReference type="Gene3D" id="3.90.79.10">
    <property type="entry name" value="Nucleoside Triphosphate Pyrophosphohydrolase"/>
    <property type="match status" value="1"/>
</dbReference>
<keyword evidence="9 16" id="KW-0378">Hydrolase</keyword>
<dbReference type="InterPro" id="IPR011257">
    <property type="entry name" value="DNA_glycosylase"/>
</dbReference>
<keyword evidence="13 14" id="KW-0326">Glycosidase</keyword>
<keyword evidence="6" id="KW-0004">4Fe-4S</keyword>
<evidence type="ECO:0000256" key="9">
    <source>
        <dbReference type="ARBA" id="ARBA00022801"/>
    </source>
</evidence>
<dbReference type="GO" id="GO:0032357">
    <property type="term" value="F:oxidized purine DNA binding"/>
    <property type="evidence" value="ECO:0007669"/>
    <property type="project" value="TreeGrafter"/>
</dbReference>
<dbReference type="EMBL" id="FO117597">
    <property type="protein sequence ID" value="CCG00045.1"/>
    <property type="molecule type" value="Genomic_DNA"/>
</dbReference>
<dbReference type="GO" id="GO:0051539">
    <property type="term" value="F:4 iron, 4 sulfur cluster binding"/>
    <property type="evidence" value="ECO:0007669"/>
    <property type="project" value="UniProtKB-UniRule"/>
</dbReference>
<dbReference type="SMART" id="SM00525">
    <property type="entry name" value="FES"/>
    <property type="match status" value="1"/>
</dbReference>
<evidence type="ECO:0000256" key="1">
    <source>
        <dbReference type="ARBA" id="ARBA00000843"/>
    </source>
</evidence>
<dbReference type="GO" id="GO:0035485">
    <property type="term" value="F:adenine/guanine mispair binding"/>
    <property type="evidence" value="ECO:0007669"/>
    <property type="project" value="TreeGrafter"/>
</dbReference>
<keyword evidence="7" id="KW-0479">Metal-binding</keyword>
<accession>H6RG84</accession>
<dbReference type="InterPro" id="IPR029119">
    <property type="entry name" value="MutY_C"/>
</dbReference>
<dbReference type="InterPro" id="IPR005760">
    <property type="entry name" value="A/G_AdeGlyc_MutY"/>
</dbReference>
<gene>
    <name evidence="16" type="ORF">VIS_S3CHB70006</name>
</gene>
<protein>
    <recommendedName>
        <fullName evidence="5 14">Adenine DNA glycosylase</fullName>
        <ecNumber evidence="4 14">3.2.2.31</ecNumber>
    </recommendedName>
</protein>
<dbReference type="InterPro" id="IPR000445">
    <property type="entry name" value="HhH_motif"/>
</dbReference>
<dbReference type="InterPro" id="IPR003265">
    <property type="entry name" value="HhH-GPD_domain"/>
</dbReference>
<dbReference type="InterPro" id="IPR044298">
    <property type="entry name" value="MIG/MutY"/>
</dbReference>
<evidence type="ECO:0000256" key="2">
    <source>
        <dbReference type="ARBA" id="ARBA00002933"/>
    </source>
</evidence>
<dbReference type="InterPro" id="IPR003651">
    <property type="entry name" value="Endonuclease3_FeS-loop_motif"/>
</dbReference>
<dbReference type="AlphaFoldDB" id="H6RG84"/>
<reference evidence="16" key="2">
    <citation type="submission" date="2012-02" db="EMBL/GenBank/DDBJ databases">
        <authorList>
            <person name="Genoscope - CEA"/>
        </authorList>
    </citation>
    <scope>NUCLEOTIDE SEQUENCE</scope>
</reference>
<dbReference type="PANTHER" id="PTHR42944:SF1">
    <property type="entry name" value="ADENINE DNA GLYCOSYLASE"/>
    <property type="match status" value="1"/>
</dbReference>
<dbReference type="SUPFAM" id="SSF55811">
    <property type="entry name" value="Nudix"/>
    <property type="match status" value="1"/>
</dbReference>
<dbReference type="InterPro" id="IPR023170">
    <property type="entry name" value="HhH_base_excis_C"/>
</dbReference>
<evidence type="ECO:0000256" key="5">
    <source>
        <dbReference type="ARBA" id="ARBA00022023"/>
    </source>
</evidence>
<evidence type="ECO:0000256" key="10">
    <source>
        <dbReference type="ARBA" id="ARBA00023004"/>
    </source>
</evidence>
<evidence type="ECO:0000256" key="13">
    <source>
        <dbReference type="ARBA" id="ARBA00023295"/>
    </source>
</evidence>
<dbReference type="SUPFAM" id="SSF48150">
    <property type="entry name" value="DNA-glycosylase"/>
    <property type="match status" value="1"/>
</dbReference>
<feature type="domain" description="HhH-GPD" evidence="15">
    <location>
        <begin position="41"/>
        <end position="192"/>
    </location>
</feature>
<dbReference type="Gene3D" id="1.10.1670.10">
    <property type="entry name" value="Helix-hairpin-Helix base-excision DNA repair enzymes (C-terminal)"/>
    <property type="match status" value="1"/>
</dbReference>
<evidence type="ECO:0000256" key="6">
    <source>
        <dbReference type="ARBA" id="ARBA00022485"/>
    </source>
</evidence>
<dbReference type="GO" id="GO:0006284">
    <property type="term" value="P:base-excision repair"/>
    <property type="evidence" value="ECO:0007669"/>
    <property type="project" value="UniProtKB-UniRule"/>
</dbReference>
<evidence type="ECO:0000259" key="15">
    <source>
        <dbReference type="SMART" id="SM00478"/>
    </source>
</evidence>
<comment type="cofactor">
    <cofactor evidence="14">
        <name>[4Fe-4S] cluster</name>
        <dbReference type="ChEBI" id="CHEBI:49883"/>
    </cofactor>
    <text evidence="14">Binds 1 [4Fe-4S] cluster.</text>
</comment>
<evidence type="ECO:0000256" key="11">
    <source>
        <dbReference type="ARBA" id="ARBA00023014"/>
    </source>
</evidence>
<dbReference type="NCBIfam" id="TIGR01084">
    <property type="entry name" value="mutY"/>
    <property type="match status" value="1"/>
</dbReference>
<dbReference type="GO" id="GO:0046872">
    <property type="term" value="F:metal ion binding"/>
    <property type="evidence" value="ECO:0007669"/>
    <property type="project" value="UniProtKB-UniRule"/>
</dbReference>
<evidence type="ECO:0000256" key="12">
    <source>
        <dbReference type="ARBA" id="ARBA00023204"/>
    </source>
</evidence>
<dbReference type="SMART" id="SM00478">
    <property type="entry name" value="ENDO3c"/>
    <property type="match status" value="1"/>
</dbReference>
<comment type="similarity">
    <text evidence="3 14">Belongs to the Nth/MutY family.</text>
</comment>
<comment type="catalytic activity">
    <reaction evidence="1 14">
        <text>Hydrolyzes free adenine bases from 7,8-dihydro-8-oxoguanine:adenine mismatched double-stranded DNA, leaving an apurinic site.</text>
        <dbReference type="EC" id="3.2.2.31"/>
    </reaction>
</comment>
<evidence type="ECO:0000256" key="7">
    <source>
        <dbReference type="ARBA" id="ARBA00022723"/>
    </source>
</evidence>
<keyword evidence="11" id="KW-0411">Iron-sulfur</keyword>
<evidence type="ECO:0000256" key="3">
    <source>
        <dbReference type="ARBA" id="ARBA00008343"/>
    </source>
</evidence>
<evidence type="ECO:0000313" key="16">
    <source>
        <dbReference type="EMBL" id="CCG00045.1"/>
    </source>
</evidence>
<comment type="function">
    <text evidence="2">Adenine glycosylase active on G-A mispairs. MutY also corrects error-prone DNA synthesis past GO lesions which are due to the oxidatively damaged form of guanine: 7,8-dihydro-8-oxoguanine (8-oxo-dGTP).</text>
</comment>
<keyword evidence="8 14" id="KW-0227">DNA damage</keyword>
<evidence type="ECO:0000256" key="8">
    <source>
        <dbReference type="ARBA" id="ARBA00022763"/>
    </source>
</evidence>
<dbReference type="CDD" id="cd03431">
    <property type="entry name" value="NUDIX_DNA_Glycosylase_C-MutY"/>
    <property type="match status" value="1"/>
</dbReference>
<dbReference type="Pfam" id="PF00730">
    <property type="entry name" value="HhH-GPD"/>
    <property type="match status" value="1"/>
</dbReference>